<evidence type="ECO:0000256" key="1">
    <source>
        <dbReference type="SAM" id="Phobius"/>
    </source>
</evidence>
<name>A0A290QJC3_9BACT</name>
<evidence type="ECO:0000313" key="2">
    <source>
        <dbReference type="EMBL" id="ATC63982.1"/>
    </source>
</evidence>
<dbReference type="RefSeq" id="WP_096055614.1">
    <property type="nucleotide sequence ID" value="NZ_CP023344.1"/>
</dbReference>
<keyword evidence="1" id="KW-1133">Transmembrane helix</keyword>
<dbReference type="EMBL" id="CP023344">
    <property type="protein sequence ID" value="ATC63982.1"/>
    <property type="molecule type" value="Genomic_DNA"/>
</dbReference>
<reference evidence="2 3" key="1">
    <citation type="submission" date="2017-09" db="EMBL/GenBank/DDBJ databases">
        <title>Complete genome sequence of Verrucomicrobial strain HZ-65, isolated from freshwater.</title>
        <authorList>
            <person name="Choi A."/>
        </authorList>
    </citation>
    <scope>NUCLEOTIDE SEQUENCE [LARGE SCALE GENOMIC DNA]</scope>
    <source>
        <strain evidence="2 3">HZ-65</strain>
    </source>
</reference>
<accession>A0A290QJC3</accession>
<dbReference type="AlphaFoldDB" id="A0A290QJC3"/>
<organism evidence="2 3">
    <name type="scientific">Nibricoccus aquaticus</name>
    <dbReference type="NCBI Taxonomy" id="2576891"/>
    <lineage>
        <taxon>Bacteria</taxon>
        <taxon>Pseudomonadati</taxon>
        <taxon>Verrucomicrobiota</taxon>
        <taxon>Opitutia</taxon>
        <taxon>Opitutales</taxon>
        <taxon>Opitutaceae</taxon>
        <taxon>Nibricoccus</taxon>
    </lineage>
</organism>
<feature type="transmembrane region" description="Helical" evidence="1">
    <location>
        <begin position="60"/>
        <end position="81"/>
    </location>
</feature>
<dbReference type="KEGG" id="vbh:CMV30_08495"/>
<keyword evidence="1" id="KW-0812">Transmembrane</keyword>
<feature type="transmembrane region" description="Helical" evidence="1">
    <location>
        <begin position="36"/>
        <end position="53"/>
    </location>
</feature>
<dbReference type="Proteomes" id="UP000217265">
    <property type="component" value="Chromosome"/>
</dbReference>
<protein>
    <submittedName>
        <fullName evidence="2">Uncharacterized protein</fullName>
    </submittedName>
</protein>
<keyword evidence="1" id="KW-0472">Membrane</keyword>
<dbReference type="OrthoDB" id="186885at2"/>
<evidence type="ECO:0000313" key="3">
    <source>
        <dbReference type="Proteomes" id="UP000217265"/>
    </source>
</evidence>
<proteinExistence type="predicted"/>
<sequence length="293" mass="33662">MFDPTYLIFAATILSFALFQLNLRLASPVLAIVNRWLRWIIFGTGGALIATHYELIDRPYWAVAVAFLLIWFLGETLYNWLAIKALSVSSLPLFPKFTANTSGEEWPTNPRLLKLRDWLRAQNFKQVQALKAEVGQGVHLRVSVYQDASAATRVQITFLPQINGAISVCCSLSTQTVSGYRYVTDNLFLPFGGFYPENWLVERRPWTRSLATLLASHRARLAKAGEMALPWTTEPLNDLNAQQRELEQVNTELGFLMPHADREDFGKMTYEGRYRVWKEIWLLNYFGRSARYE</sequence>
<keyword evidence="3" id="KW-1185">Reference proteome</keyword>
<gene>
    <name evidence="2" type="ORF">CMV30_08495</name>
</gene>